<gene>
    <name evidence="4" type="ORF">RchiOBHm_Chr1g0350291</name>
</gene>
<proteinExistence type="predicted"/>
<dbReference type="GO" id="GO:0012505">
    <property type="term" value="C:endomembrane system"/>
    <property type="evidence" value="ECO:0007669"/>
    <property type="project" value="UniProtKB-SubCell"/>
</dbReference>
<organism evidence="4 5">
    <name type="scientific">Rosa chinensis</name>
    <name type="common">China rose</name>
    <dbReference type="NCBI Taxonomy" id="74649"/>
    <lineage>
        <taxon>Eukaryota</taxon>
        <taxon>Viridiplantae</taxon>
        <taxon>Streptophyta</taxon>
        <taxon>Embryophyta</taxon>
        <taxon>Tracheophyta</taxon>
        <taxon>Spermatophyta</taxon>
        <taxon>Magnoliopsida</taxon>
        <taxon>eudicotyledons</taxon>
        <taxon>Gunneridae</taxon>
        <taxon>Pentapetalae</taxon>
        <taxon>rosids</taxon>
        <taxon>fabids</taxon>
        <taxon>Rosales</taxon>
        <taxon>Rosaceae</taxon>
        <taxon>Rosoideae</taxon>
        <taxon>Rosoideae incertae sedis</taxon>
        <taxon>Rosa</taxon>
    </lineage>
</organism>
<dbReference type="EMBL" id="PDCK01000039">
    <property type="protein sequence ID" value="PRQ57617.1"/>
    <property type="molecule type" value="Genomic_DNA"/>
</dbReference>
<dbReference type="Proteomes" id="UP000238479">
    <property type="component" value="Chromosome 1"/>
</dbReference>
<dbReference type="GO" id="GO:0080162">
    <property type="term" value="P:endoplasmic reticulum to cytosol auxin transport"/>
    <property type="evidence" value="ECO:0007669"/>
    <property type="project" value="InterPro"/>
</dbReference>
<evidence type="ECO:0000313" key="5">
    <source>
        <dbReference type="Proteomes" id="UP000238479"/>
    </source>
</evidence>
<evidence type="ECO:0000313" key="4">
    <source>
        <dbReference type="EMBL" id="PRQ57617.1"/>
    </source>
</evidence>
<name>A0A2P6SG09_ROSCH</name>
<comment type="caution">
    <text evidence="4">The sequence shown here is derived from an EMBL/GenBank/DDBJ whole genome shotgun (WGS) entry which is preliminary data.</text>
</comment>
<evidence type="ECO:0000256" key="2">
    <source>
        <dbReference type="ARBA" id="ARBA00022448"/>
    </source>
</evidence>
<keyword evidence="3" id="KW-0812">Transmembrane</keyword>
<feature type="transmembrane region" description="Helical" evidence="3">
    <location>
        <begin position="63"/>
        <end position="82"/>
    </location>
</feature>
<keyword evidence="3" id="KW-0472">Membrane</keyword>
<dbReference type="AlphaFoldDB" id="A0A2P6SG09"/>
<dbReference type="Gramene" id="PRQ57617">
    <property type="protein sequence ID" value="PRQ57617"/>
    <property type="gene ID" value="RchiOBHm_Chr1g0350291"/>
</dbReference>
<evidence type="ECO:0000256" key="3">
    <source>
        <dbReference type="SAM" id="Phobius"/>
    </source>
</evidence>
<keyword evidence="2" id="KW-0813">Transport</keyword>
<accession>A0A2P6SG09</accession>
<dbReference type="PANTHER" id="PTHR31651:SF33">
    <property type="entry name" value="PROTEIN PIN-LIKES 1"/>
    <property type="match status" value="1"/>
</dbReference>
<dbReference type="PANTHER" id="PTHR31651">
    <property type="match status" value="1"/>
</dbReference>
<protein>
    <submittedName>
        <fullName evidence="4">Uncharacterized protein</fullName>
    </submittedName>
</protein>
<dbReference type="STRING" id="74649.A0A2P6SG09"/>
<comment type="subcellular location">
    <subcellularLocation>
        <location evidence="1">Endomembrane system</location>
    </subcellularLocation>
</comment>
<keyword evidence="3" id="KW-1133">Transmembrane helix</keyword>
<keyword evidence="5" id="KW-1185">Reference proteome</keyword>
<reference evidence="4 5" key="1">
    <citation type="journal article" date="2018" name="Nat. Genet.">
        <title>The Rosa genome provides new insights in the design of modern roses.</title>
        <authorList>
            <person name="Bendahmane M."/>
        </authorList>
    </citation>
    <scope>NUCLEOTIDE SEQUENCE [LARGE SCALE GENOMIC DNA]</scope>
    <source>
        <strain evidence="5">cv. Old Blush</strain>
    </source>
</reference>
<evidence type="ECO:0000256" key="1">
    <source>
        <dbReference type="ARBA" id="ARBA00004308"/>
    </source>
</evidence>
<feature type="transmembrane region" description="Helical" evidence="3">
    <location>
        <begin position="36"/>
        <end position="56"/>
    </location>
</feature>
<sequence length="83" mass="9075">MVDSKITRDGAIPVLTLAIEGNLLKGLRGSTIQKSIVVGIIIVHYVFLPLTGILIVKGVPKFCLVYSNPLYLLILLILHSHLQ</sequence>
<dbReference type="InterPro" id="IPR045033">
    <property type="entry name" value="PILS1/3/4/5/7"/>
</dbReference>